<dbReference type="Gene3D" id="3.40.630.10">
    <property type="entry name" value="Zn peptidases"/>
    <property type="match status" value="1"/>
</dbReference>
<evidence type="ECO:0008006" key="5">
    <source>
        <dbReference type="Google" id="ProtNLM"/>
    </source>
</evidence>
<evidence type="ECO:0000256" key="1">
    <source>
        <dbReference type="ARBA" id="ARBA00022801"/>
    </source>
</evidence>
<dbReference type="RefSeq" id="WP_236892644.1">
    <property type="nucleotide sequence ID" value="NZ_AP024488.1"/>
</dbReference>
<keyword evidence="1" id="KW-0378">Hydrolase</keyword>
<dbReference type="Pfam" id="PF01546">
    <property type="entry name" value="Peptidase_M20"/>
    <property type="match status" value="1"/>
</dbReference>
<evidence type="ECO:0000256" key="2">
    <source>
        <dbReference type="ARBA" id="ARBA00022833"/>
    </source>
</evidence>
<proteinExistence type="predicted"/>
<evidence type="ECO:0000313" key="4">
    <source>
        <dbReference type="Proteomes" id="UP001320148"/>
    </source>
</evidence>
<dbReference type="PANTHER" id="PTHR43808:SF8">
    <property type="entry name" value="PEPTIDASE M20 DIMERISATION DOMAIN-CONTAINING PROTEIN"/>
    <property type="match status" value="1"/>
</dbReference>
<accession>A0ABN6F514</accession>
<dbReference type="InterPro" id="IPR050072">
    <property type="entry name" value="Peptidase_M20A"/>
</dbReference>
<sequence length="432" mass="47310">MACLVSKNRELFFSHLRNLAALPSVFTRPDDVAKAMAYCRKTLEAHLSGYAIHEDEGKNLLAVPHAIDRKKPLLYLSAHVDTVDADAQEWDAPYSPFVPYENGHELVGRGVSDCKAGVAFELFLAELAGENKLELENIIFTFTFKEEGAGHKSAVHMGRALGQTLPVSEVETLLLVLENTVTTGASPSLGVYTAEKGNFVIEIQGNLPEIQRTLTQLPAWNPICIRPASEPDSWGHVVTQKGGHACSIPREKNRLTAVILSASETDVLSAGEPDSFGVIPTEIKQGTSSSPRVHTLILSNRSFDSLALIQEQLKGIRYRELKEFAISPGMDMRHRWEGSTCQKALASLTNPQLPVTLEYNTGISDASTLLNTMAPDIVDRFFPVVMGPGTRSQRATTPQRLTHGKNETFDKATGIHATATILSLLKTLKFIR</sequence>
<dbReference type="PROSITE" id="PS00758">
    <property type="entry name" value="ARGE_DAPE_CPG2_1"/>
    <property type="match status" value="1"/>
</dbReference>
<dbReference type="EMBL" id="AP024488">
    <property type="protein sequence ID" value="BCS96320.1"/>
    <property type="molecule type" value="Genomic_DNA"/>
</dbReference>
<reference evidence="3 4" key="1">
    <citation type="submission" date="2021-02" db="EMBL/GenBank/DDBJ databases">
        <title>Complete genome of Desulfoluna sp. strain ASN36.</title>
        <authorList>
            <person name="Takahashi A."/>
            <person name="Kojima H."/>
            <person name="Fukui M."/>
        </authorList>
    </citation>
    <scope>NUCLEOTIDE SEQUENCE [LARGE SCALE GENOMIC DNA]</scope>
    <source>
        <strain evidence="3 4">ASN36</strain>
    </source>
</reference>
<name>A0ABN6F514_9BACT</name>
<dbReference type="Proteomes" id="UP001320148">
    <property type="component" value="Chromosome"/>
</dbReference>
<dbReference type="PANTHER" id="PTHR43808">
    <property type="entry name" value="ACETYLORNITHINE DEACETYLASE"/>
    <property type="match status" value="1"/>
</dbReference>
<evidence type="ECO:0000313" key="3">
    <source>
        <dbReference type="EMBL" id="BCS96320.1"/>
    </source>
</evidence>
<keyword evidence="2" id="KW-0862">Zinc</keyword>
<organism evidence="3 4">
    <name type="scientific">Desulfoluna limicola</name>
    <dbReference type="NCBI Taxonomy" id="2810562"/>
    <lineage>
        <taxon>Bacteria</taxon>
        <taxon>Pseudomonadati</taxon>
        <taxon>Thermodesulfobacteriota</taxon>
        <taxon>Desulfobacteria</taxon>
        <taxon>Desulfobacterales</taxon>
        <taxon>Desulfolunaceae</taxon>
        <taxon>Desulfoluna</taxon>
    </lineage>
</organism>
<dbReference type="InterPro" id="IPR002933">
    <property type="entry name" value="Peptidase_M20"/>
</dbReference>
<dbReference type="SUPFAM" id="SSF53187">
    <property type="entry name" value="Zn-dependent exopeptidases"/>
    <property type="match status" value="1"/>
</dbReference>
<keyword evidence="4" id="KW-1185">Reference proteome</keyword>
<protein>
    <recommendedName>
        <fullName evidence="5">Peptidase M20</fullName>
    </recommendedName>
</protein>
<dbReference type="InterPro" id="IPR001261">
    <property type="entry name" value="ArgE/DapE_CS"/>
</dbReference>
<gene>
    <name evidence="3" type="ORF">DSLASN_19520</name>
</gene>